<evidence type="ECO:0000256" key="10">
    <source>
        <dbReference type="RuleBase" id="RU362125"/>
    </source>
</evidence>
<keyword evidence="4 10" id="KW-0285">Flavoprotein</keyword>
<dbReference type="InterPro" id="IPR006089">
    <property type="entry name" value="Acyl-CoA_DH_CS"/>
</dbReference>
<accession>A0ABV6MAW8</accession>
<dbReference type="PANTHER" id="PTHR48083">
    <property type="entry name" value="MEDIUM-CHAIN SPECIFIC ACYL-COA DEHYDROGENASE, MITOCHONDRIAL-RELATED"/>
    <property type="match status" value="1"/>
</dbReference>
<comment type="similarity">
    <text evidence="3 10">Belongs to the acyl-CoA dehydrogenase family.</text>
</comment>
<feature type="domain" description="Acyl-CoA oxidase/dehydrogenase middle" evidence="12">
    <location>
        <begin position="124"/>
        <end position="218"/>
    </location>
</feature>
<dbReference type="InterPro" id="IPR009100">
    <property type="entry name" value="AcylCoA_DH/oxidase_NM_dom_sf"/>
</dbReference>
<evidence type="ECO:0000256" key="4">
    <source>
        <dbReference type="ARBA" id="ARBA00022630"/>
    </source>
</evidence>
<evidence type="ECO:0000256" key="1">
    <source>
        <dbReference type="ARBA" id="ARBA00001974"/>
    </source>
</evidence>
<comment type="pathway">
    <text evidence="2">Siderophore biosynthesis; mycobactin biosynthesis.</text>
</comment>
<gene>
    <name evidence="14" type="ORF">ACFFIA_28320</name>
</gene>
<dbReference type="InterPro" id="IPR050741">
    <property type="entry name" value="Acyl-CoA_dehydrogenase"/>
</dbReference>
<dbReference type="InterPro" id="IPR013786">
    <property type="entry name" value="AcylCoA_DH/ox_N"/>
</dbReference>
<dbReference type="Gene3D" id="1.20.140.10">
    <property type="entry name" value="Butyryl-CoA Dehydrogenase, subunit A, domain 3"/>
    <property type="match status" value="1"/>
</dbReference>
<evidence type="ECO:0000256" key="9">
    <source>
        <dbReference type="ARBA" id="ARBA00042660"/>
    </source>
</evidence>
<dbReference type="EMBL" id="JBHLUH010000060">
    <property type="protein sequence ID" value="MFC0531558.1"/>
    <property type="molecule type" value="Genomic_DNA"/>
</dbReference>
<comment type="cofactor">
    <cofactor evidence="1 10">
        <name>FAD</name>
        <dbReference type="ChEBI" id="CHEBI:57692"/>
    </cofactor>
</comment>
<dbReference type="SUPFAM" id="SSF47203">
    <property type="entry name" value="Acyl-CoA dehydrogenase C-terminal domain-like"/>
    <property type="match status" value="1"/>
</dbReference>
<keyword evidence="15" id="KW-1185">Reference proteome</keyword>
<feature type="domain" description="Acyl-CoA dehydrogenase/oxidase C-terminal" evidence="11">
    <location>
        <begin position="235"/>
        <end position="378"/>
    </location>
</feature>
<dbReference type="InterPro" id="IPR046373">
    <property type="entry name" value="Acyl-CoA_Oxase/DH_mid-dom_sf"/>
</dbReference>
<reference evidence="14 15" key="1">
    <citation type="submission" date="2024-09" db="EMBL/GenBank/DDBJ databases">
        <authorList>
            <person name="Sun Q."/>
            <person name="Mori K."/>
        </authorList>
    </citation>
    <scope>NUCLEOTIDE SEQUENCE [LARGE SCALE GENOMIC DNA]</scope>
    <source>
        <strain evidence="14 15">TBRC 3947</strain>
    </source>
</reference>
<comment type="function">
    <text evidence="7">Catalyzes the dehydrogenation at the alpha-beta position of ACP-bound acyl chains. This results in the introduction of a double bond in the lipidic chain, which is further transferred to the epsilon-amino group of lysine residue in the mycobactin core by MbtK.</text>
</comment>
<dbReference type="InterPro" id="IPR009075">
    <property type="entry name" value="AcylCo_DH/oxidase_C"/>
</dbReference>
<dbReference type="InterPro" id="IPR037069">
    <property type="entry name" value="AcylCoA_DH/ox_N_sf"/>
</dbReference>
<dbReference type="InterPro" id="IPR006091">
    <property type="entry name" value="Acyl-CoA_Oxase/DH_mid-dom"/>
</dbReference>
<evidence type="ECO:0000313" key="15">
    <source>
        <dbReference type="Proteomes" id="UP001589867"/>
    </source>
</evidence>
<evidence type="ECO:0000259" key="13">
    <source>
        <dbReference type="Pfam" id="PF02771"/>
    </source>
</evidence>
<dbReference type="Proteomes" id="UP001589867">
    <property type="component" value="Unassembled WGS sequence"/>
</dbReference>
<name>A0ABV6MAW8_9ACTN</name>
<organism evidence="14 15">
    <name type="scientific">Phytohabitans kaempferiae</name>
    <dbReference type="NCBI Taxonomy" id="1620943"/>
    <lineage>
        <taxon>Bacteria</taxon>
        <taxon>Bacillati</taxon>
        <taxon>Actinomycetota</taxon>
        <taxon>Actinomycetes</taxon>
        <taxon>Micromonosporales</taxon>
        <taxon>Micromonosporaceae</taxon>
    </lineage>
</organism>
<evidence type="ECO:0000256" key="6">
    <source>
        <dbReference type="ARBA" id="ARBA00023002"/>
    </source>
</evidence>
<evidence type="ECO:0000256" key="3">
    <source>
        <dbReference type="ARBA" id="ARBA00009347"/>
    </source>
</evidence>
<proteinExistence type="inferred from homology"/>
<dbReference type="PROSITE" id="PS00073">
    <property type="entry name" value="ACYL_COA_DH_2"/>
    <property type="match status" value="1"/>
</dbReference>
<dbReference type="RefSeq" id="WP_377256169.1">
    <property type="nucleotide sequence ID" value="NZ_JBHLUH010000060.1"/>
</dbReference>
<dbReference type="Gene3D" id="1.10.540.10">
    <property type="entry name" value="Acyl-CoA dehydrogenase/oxidase, N-terminal domain"/>
    <property type="match status" value="1"/>
</dbReference>
<dbReference type="Pfam" id="PF02770">
    <property type="entry name" value="Acyl-CoA_dh_M"/>
    <property type="match status" value="1"/>
</dbReference>
<evidence type="ECO:0000256" key="5">
    <source>
        <dbReference type="ARBA" id="ARBA00022827"/>
    </source>
</evidence>
<sequence length="386" mass="42026">MRRVLYEPDHETYRDSVQTFLRKEVVPNYAEWERAGIVPRTLFTTAADLGLFAAVPSEYGGDGVDDFRYNAVVLEESAKAAVWPAMAGPSLQADIVLPYLLRLTTAEQRRRWLPGVAAGTTITALAMTEPGTGSDLAGIRTSAVRDGDRYVVNGAKTFITNGINADLVVAAVRTGEHPHRGLSLLVIERGMPGFERGRNLDKVGHHAQDTAELSFADVRVPVANLLGEEGSAFASLTGNLVRERVSIAVSAVAQASAVLDWTVEYVRQRRAFGAPIGALQHTRFRLAEIATEIELAQHFVDRCVLELNAGTLSAVDAAKAKWWTTEMQGRVVDACVQLHGGYGYMLEYPIARAFVDSRISRIYAGSTEIMKEIIGRSLDLAGTGPR</sequence>
<dbReference type="SUPFAM" id="SSF56645">
    <property type="entry name" value="Acyl-CoA dehydrogenase NM domain-like"/>
    <property type="match status" value="1"/>
</dbReference>
<evidence type="ECO:0000259" key="11">
    <source>
        <dbReference type="Pfam" id="PF00441"/>
    </source>
</evidence>
<feature type="domain" description="Acyl-CoA dehydrogenase/oxidase N-terminal" evidence="13">
    <location>
        <begin position="8"/>
        <end position="119"/>
    </location>
</feature>
<evidence type="ECO:0000256" key="2">
    <source>
        <dbReference type="ARBA" id="ARBA00005102"/>
    </source>
</evidence>
<dbReference type="Gene3D" id="2.40.110.10">
    <property type="entry name" value="Butyryl-CoA Dehydrogenase, subunit A, domain 2"/>
    <property type="match status" value="1"/>
</dbReference>
<dbReference type="PANTHER" id="PTHR48083:SF20">
    <property type="entry name" value="LONG-CHAIN SPECIFIC ACYL-COA DEHYDROGENASE, MITOCHONDRIAL"/>
    <property type="match status" value="1"/>
</dbReference>
<protein>
    <recommendedName>
        <fullName evidence="8">Acyl-[acyl-carrier-protein] dehydrogenase MbtN</fullName>
    </recommendedName>
    <alternativeName>
        <fullName evidence="9">Mycobactin synthase protein N</fullName>
    </alternativeName>
</protein>
<evidence type="ECO:0000256" key="8">
    <source>
        <dbReference type="ARBA" id="ARBA00040394"/>
    </source>
</evidence>
<comment type="caution">
    <text evidence="14">The sequence shown here is derived from an EMBL/GenBank/DDBJ whole genome shotgun (WGS) entry which is preliminary data.</text>
</comment>
<evidence type="ECO:0000256" key="7">
    <source>
        <dbReference type="ARBA" id="ARBA00037085"/>
    </source>
</evidence>
<evidence type="ECO:0000313" key="14">
    <source>
        <dbReference type="EMBL" id="MFC0531558.1"/>
    </source>
</evidence>
<keyword evidence="5 10" id="KW-0274">FAD</keyword>
<evidence type="ECO:0000259" key="12">
    <source>
        <dbReference type="Pfam" id="PF02770"/>
    </source>
</evidence>
<dbReference type="Pfam" id="PF02771">
    <property type="entry name" value="Acyl-CoA_dh_N"/>
    <property type="match status" value="1"/>
</dbReference>
<dbReference type="Pfam" id="PF00441">
    <property type="entry name" value="Acyl-CoA_dh_1"/>
    <property type="match status" value="1"/>
</dbReference>
<keyword evidence="6 10" id="KW-0560">Oxidoreductase</keyword>
<dbReference type="InterPro" id="IPR036250">
    <property type="entry name" value="AcylCo_DH-like_C"/>
</dbReference>